<evidence type="ECO:0000313" key="6">
    <source>
        <dbReference type="Proteomes" id="UP001212421"/>
    </source>
</evidence>
<organism evidence="5 6">
    <name type="scientific">Cryobacterium breve</name>
    <dbReference type="NCBI Taxonomy" id="1259258"/>
    <lineage>
        <taxon>Bacteria</taxon>
        <taxon>Bacillati</taxon>
        <taxon>Actinomycetota</taxon>
        <taxon>Actinomycetes</taxon>
        <taxon>Micrococcales</taxon>
        <taxon>Microbacteriaceae</taxon>
        <taxon>Cryobacterium</taxon>
    </lineage>
</organism>
<dbReference type="Pfam" id="PF07729">
    <property type="entry name" value="FCD"/>
    <property type="match status" value="1"/>
</dbReference>
<dbReference type="PANTHER" id="PTHR43537:SF44">
    <property type="entry name" value="GNTR FAMILY REGULATORY PROTEIN"/>
    <property type="match status" value="1"/>
</dbReference>
<keyword evidence="6" id="KW-1185">Reference proteome</keyword>
<dbReference type="InterPro" id="IPR000524">
    <property type="entry name" value="Tscrpt_reg_HTH_GntR"/>
</dbReference>
<dbReference type="RefSeq" id="WP_281533829.1">
    <property type="nucleotide sequence ID" value="NZ_CP075584.1"/>
</dbReference>
<feature type="domain" description="HTH gntR-type" evidence="4">
    <location>
        <begin position="4"/>
        <end position="72"/>
    </location>
</feature>
<accession>A0ABY7NAJ0</accession>
<keyword evidence="3" id="KW-0804">Transcription</keyword>
<dbReference type="InterPro" id="IPR011711">
    <property type="entry name" value="GntR_C"/>
</dbReference>
<dbReference type="CDD" id="cd07377">
    <property type="entry name" value="WHTH_GntR"/>
    <property type="match status" value="1"/>
</dbReference>
<evidence type="ECO:0000256" key="3">
    <source>
        <dbReference type="ARBA" id="ARBA00023163"/>
    </source>
</evidence>
<name>A0ABY7NAJ0_9MICO</name>
<evidence type="ECO:0000256" key="1">
    <source>
        <dbReference type="ARBA" id="ARBA00023015"/>
    </source>
</evidence>
<dbReference type="Gene3D" id="1.20.120.530">
    <property type="entry name" value="GntR ligand-binding domain-like"/>
    <property type="match status" value="1"/>
</dbReference>
<dbReference type="InterPro" id="IPR036388">
    <property type="entry name" value="WH-like_DNA-bd_sf"/>
</dbReference>
<dbReference type="SUPFAM" id="SSF48008">
    <property type="entry name" value="GntR ligand-binding domain-like"/>
    <property type="match status" value="1"/>
</dbReference>
<evidence type="ECO:0000259" key="4">
    <source>
        <dbReference type="PROSITE" id="PS50949"/>
    </source>
</evidence>
<keyword evidence="1" id="KW-0805">Transcription regulation</keyword>
<dbReference type="Gene3D" id="1.10.10.10">
    <property type="entry name" value="Winged helix-like DNA-binding domain superfamily/Winged helix DNA-binding domain"/>
    <property type="match status" value="1"/>
</dbReference>
<dbReference type="PANTHER" id="PTHR43537">
    <property type="entry name" value="TRANSCRIPTIONAL REGULATOR, GNTR FAMILY"/>
    <property type="match status" value="1"/>
</dbReference>
<dbReference type="PROSITE" id="PS50949">
    <property type="entry name" value="HTH_GNTR"/>
    <property type="match status" value="1"/>
</dbReference>
<proteinExistence type="predicted"/>
<dbReference type="InterPro" id="IPR036390">
    <property type="entry name" value="WH_DNA-bd_sf"/>
</dbReference>
<evidence type="ECO:0000256" key="2">
    <source>
        <dbReference type="ARBA" id="ARBA00023125"/>
    </source>
</evidence>
<dbReference type="SUPFAM" id="SSF46785">
    <property type="entry name" value="Winged helix' DNA-binding domain"/>
    <property type="match status" value="1"/>
</dbReference>
<protein>
    <submittedName>
        <fullName evidence="5">FadR family transcriptional regulator</fullName>
    </submittedName>
</protein>
<keyword evidence="2" id="KW-0238">DNA-binding</keyword>
<reference evidence="5 6" key="1">
    <citation type="submission" date="2021-05" db="EMBL/GenBank/DDBJ databases">
        <authorList>
            <person name="Kumar R."/>
            <person name="Kumar A."/>
            <person name="Mukhia S."/>
        </authorList>
    </citation>
    <scope>NUCLEOTIDE SEQUENCE [LARGE SCALE GENOMIC DNA]</scope>
    <source>
        <strain evidence="5 6">ERMR7:08</strain>
    </source>
</reference>
<dbReference type="InterPro" id="IPR008920">
    <property type="entry name" value="TF_FadR/GntR_C"/>
</dbReference>
<dbReference type="EMBL" id="CP075584">
    <property type="protein sequence ID" value="WBM79299.1"/>
    <property type="molecule type" value="Genomic_DNA"/>
</dbReference>
<evidence type="ECO:0000313" key="5">
    <source>
        <dbReference type="EMBL" id="WBM79299.1"/>
    </source>
</evidence>
<dbReference type="Pfam" id="PF00392">
    <property type="entry name" value="GntR"/>
    <property type="match status" value="1"/>
</dbReference>
<dbReference type="PRINTS" id="PR00035">
    <property type="entry name" value="HTHGNTR"/>
</dbReference>
<gene>
    <name evidence="5" type="ORF">KIV56_12785</name>
</gene>
<dbReference type="SMART" id="SM00345">
    <property type="entry name" value="HTH_GNTR"/>
    <property type="match status" value="1"/>
</dbReference>
<dbReference type="SMART" id="SM00895">
    <property type="entry name" value="FCD"/>
    <property type="match status" value="1"/>
</dbReference>
<dbReference type="Proteomes" id="UP001212421">
    <property type="component" value="Chromosome"/>
</dbReference>
<sequence>MARQSLVSMVADSILNRIVSGDIPPEGTLPGELELTAEHEVSRMTVREAVKTLEAQGVVRIERGRGTYVNPLKRWTSMEAVLRAASEGENEAAASVQLIELRRMLETGAAELAATRISAEELDGLRGYVAEMSAAHAIDDVRRFVEADLAFHGLILQASGNVFVSLVFEPLSNVLTARRAQTSRVEQIRANAIHEHVQVMGALASGDPELARLAMGSHMSQTMNDLKTYILHIQ</sequence>